<name>A0A7S8FHQ6_9BACT</name>
<dbReference type="AlphaFoldDB" id="A0A7S8FHQ6"/>
<evidence type="ECO:0000313" key="2">
    <source>
        <dbReference type="Proteomes" id="UP000593737"/>
    </source>
</evidence>
<evidence type="ECO:0000313" key="1">
    <source>
        <dbReference type="EMBL" id="QPD05993.1"/>
    </source>
</evidence>
<accession>A0A7S8FHQ6</accession>
<proteinExistence type="predicted"/>
<dbReference type="KEGG" id="nkf:Nkreftii_003767"/>
<reference evidence="1 2" key="1">
    <citation type="journal article" date="2020" name="ISME J.">
        <title>Enrichment and physiological characterization of a novel comammox Nitrospira indicates ammonium inhibition of complete nitrification.</title>
        <authorList>
            <person name="Sakoula D."/>
            <person name="Koch H."/>
            <person name="Frank J."/>
            <person name="Jetten M.S.M."/>
            <person name="van Kessel M.A.H.J."/>
            <person name="Lucker S."/>
        </authorList>
    </citation>
    <scope>NUCLEOTIDE SEQUENCE [LARGE SCALE GENOMIC DNA]</scope>
    <source>
        <strain evidence="1">Comreactor17</strain>
    </source>
</reference>
<gene>
    <name evidence="1" type="ORF">Nkreftii_003767</name>
</gene>
<protein>
    <submittedName>
        <fullName evidence="1">Uncharacterized protein</fullName>
    </submittedName>
</protein>
<organism evidence="1 2">
    <name type="scientific">Candidatus Nitrospira kreftii</name>
    <dbReference type="NCBI Taxonomy" id="2652173"/>
    <lineage>
        <taxon>Bacteria</taxon>
        <taxon>Pseudomonadati</taxon>
        <taxon>Nitrospirota</taxon>
        <taxon>Nitrospiria</taxon>
        <taxon>Nitrospirales</taxon>
        <taxon>Nitrospiraceae</taxon>
        <taxon>Nitrospira</taxon>
    </lineage>
</organism>
<dbReference type="EMBL" id="CP047423">
    <property type="protein sequence ID" value="QPD05993.1"/>
    <property type="molecule type" value="Genomic_DNA"/>
</dbReference>
<sequence length="202" mass="22073">MTGFVSSVRPSSLIGRRKLFLGLLCILGCAALLFPVDSDSRATSKTKPSRAPRPEPELKIVDLGITPKPYTLGNGPLQFSVTVQLPKDMRGDLILEVSSLISSPSKTSVRFLTHRQPVKISSTSNKGTERQMASIELVWDGQDQRKQLAVVGNYTYEVRTKLLANGEKGLRTVMVGWPKRGTLQVKWPTVGSLSPTTPVPTD</sequence>
<dbReference type="Proteomes" id="UP000593737">
    <property type="component" value="Chromosome"/>
</dbReference>